<accession>A0A6A4DJC5</accession>
<comment type="caution">
    <text evidence="1">The sequence shown here is derived from an EMBL/GenBank/DDBJ whole genome shotgun (WGS) entry which is preliminary data.</text>
</comment>
<dbReference type="EMBL" id="QXFT01001936">
    <property type="protein sequence ID" value="KAE9307208.1"/>
    <property type="molecule type" value="Genomic_DNA"/>
</dbReference>
<evidence type="ECO:0000313" key="2">
    <source>
        <dbReference type="Proteomes" id="UP000434957"/>
    </source>
</evidence>
<keyword evidence="2" id="KW-1185">Reference proteome</keyword>
<dbReference type="AlphaFoldDB" id="A0A6A4DJC5"/>
<protein>
    <recommendedName>
        <fullName evidence="3">RxLR effector protein</fullName>
    </recommendedName>
</protein>
<gene>
    <name evidence="1" type="ORF">PR003_g21055</name>
</gene>
<name>A0A6A4DJC5_9STRA</name>
<reference evidence="1 2" key="1">
    <citation type="submission" date="2018-08" db="EMBL/GenBank/DDBJ databases">
        <title>Genomic investigation of the strawberry pathogen Phytophthora fragariae indicates pathogenicity is determined by transcriptional variation in three key races.</title>
        <authorList>
            <person name="Adams T.M."/>
            <person name="Armitage A.D."/>
            <person name="Sobczyk M.K."/>
            <person name="Bates H.J."/>
            <person name="Dunwell J.M."/>
            <person name="Nellist C.F."/>
            <person name="Harrison R.J."/>
        </authorList>
    </citation>
    <scope>NUCLEOTIDE SEQUENCE [LARGE SCALE GENOMIC DNA]</scope>
    <source>
        <strain evidence="1 2">SCRP333</strain>
    </source>
</reference>
<evidence type="ECO:0000313" key="1">
    <source>
        <dbReference type="EMBL" id="KAE9307208.1"/>
    </source>
</evidence>
<dbReference type="Proteomes" id="UP000434957">
    <property type="component" value="Unassembled WGS sequence"/>
</dbReference>
<proteinExistence type="predicted"/>
<organism evidence="1 2">
    <name type="scientific">Phytophthora rubi</name>
    <dbReference type="NCBI Taxonomy" id="129364"/>
    <lineage>
        <taxon>Eukaryota</taxon>
        <taxon>Sar</taxon>
        <taxon>Stramenopiles</taxon>
        <taxon>Oomycota</taxon>
        <taxon>Peronosporomycetes</taxon>
        <taxon>Peronosporales</taxon>
        <taxon>Peronosporaceae</taxon>
        <taxon>Phytophthora</taxon>
    </lineage>
</organism>
<sequence>MLDGIMDNYNERALLRIFDAAKKDPSTEKLATNLQNALINKWIVDKEKTADLKRRFSKLPTSDEMIARYGEKLKALSGTTS</sequence>
<evidence type="ECO:0008006" key="3">
    <source>
        <dbReference type="Google" id="ProtNLM"/>
    </source>
</evidence>